<dbReference type="SUPFAM" id="SSF117070">
    <property type="entry name" value="LEA14-like"/>
    <property type="match status" value="1"/>
</dbReference>
<keyword evidence="1" id="KW-1133">Transmembrane helix</keyword>
<feature type="domain" description="Late embryogenesis abundant protein LEA-2 subgroup" evidence="2">
    <location>
        <begin position="73"/>
        <end position="157"/>
    </location>
</feature>
<reference evidence="3 4" key="1">
    <citation type="submission" date="2024-12" db="EMBL/GenBank/DDBJ databases">
        <title>The unique morphological basis and parallel evolutionary history of personate flowers in Penstemon.</title>
        <authorList>
            <person name="Depatie T.H."/>
            <person name="Wessinger C.A."/>
        </authorList>
    </citation>
    <scope>NUCLEOTIDE SEQUENCE [LARGE SCALE GENOMIC DNA]</scope>
    <source>
        <strain evidence="3">WTNN_2</strain>
        <tissue evidence="3">Leaf</tissue>
    </source>
</reference>
<dbReference type="InterPro" id="IPR055301">
    <property type="entry name" value="Lea14-like_2"/>
</dbReference>
<dbReference type="Pfam" id="PF03168">
    <property type="entry name" value="LEA_2"/>
    <property type="match status" value="1"/>
</dbReference>
<dbReference type="PANTHER" id="PTHR31852">
    <property type="entry name" value="LATE EMBRYOGENESIS ABUNDANT (LEA) HYDROXYPROLINE-RICH GLYCOPROTEIN FAMILY"/>
    <property type="match status" value="1"/>
</dbReference>
<gene>
    <name evidence="3" type="ORF">ACJIZ3_013051</name>
</gene>
<accession>A0ABD3UNS5</accession>
<protein>
    <recommendedName>
        <fullName evidence="2">Late embryogenesis abundant protein LEA-2 subgroup domain-containing protein</fullName>
    </recommendedName>
</protein>
<proteinExistence type="predicted"/>
<evidence type="ECO:0000259" key="2">
    <source>
        <dbReference type="Pfam" id="PF03168"/>
    </source>
</evidence>
<name>A0ABD3UNS5_9LAMI</name>
<evidence type="ECO:0000256" key="1">
    <source>
        <dbReference type="SAM" id="Phobius"/>
    </source>
</evidence>
<evidence type="ECO:0000313" key="4">
    <source>
        <dbReference type="Proteomes" id="UP001634393"/>
    </source>
</evidence>
<keyword evidence="1" id="KW-0812">Transmembrane</keyword>
<evidence type="ECO:0000313" key="3">
    <source>
        <dbReference type="EMBL" id="KAL3851169.1"/>
    </source>
</evidence>
<comment type="caution">
    <text evidence="3">The sequence shown here is derived from an EMBL/GenBank/DDBJ whole genome shotgun (WGS) entry which is preliminary data.</text>
</comment>
<keyword evidence="1" id="KW-0472">Membrane</keyword>
<feature type="transmembrane region" description="Helical" evidence="1">
    <location>
        <begin position="12"/>
        <end position="35"/>
    </location>
</feature>
<dbReference type="Proteomes" id="UP001634393">
    <property type="component" value="Unassembled WGS sequence"/>
</dbReference>
<dbReference type="InterPro" id="IPR004864">
    <property type="entry name" value="LEA_2"/>
</dbReference>
<dbReference type="AlphaFoldDB" id="A0ABD3UNS5"/>
<dbReference type="Gene3D" id="2.60.40.1820">
    <property type="match status" value="1"/>
</dbReference>
<sequence>MIGKRRRLIVSLSVTAAAVTVSLGLLFLILGLTVFKPTDPITTVDSISLADLDFSVDVFKLRVYLNVSLVTNVTVMNPNRVGFKYSNSNAYLRYRGNDVGEVSIPAGKIGGRSTRNLSIGLALMADRLISDSDFYSDVISGRLEFQTQIRLSGKVRLLFDIHVVAYATCDLEIHLISRTLVNQICVYKTKILQ</sequence>
<keyword evidence="4" id="KW-1185">Reference proteome</keyword>
<dbReference type="EMBL" id="JBJXBP010000001">
    <property type="protein sequence ID" value="KAL3851169.1"/>
    <property type="molecule type" value="Genomic_DNA"/>
</dbReference>
<organism evidence="3 4">
    <name type="scientific">Penstemon smallii</name>
    <dbReference type="NCBI Taxonomy" id="265156"/>
    <lineage>
        <taxon>Eukaryota</taxon>
        <taxon>Viridiplantae</taxon>
        <taxon>Streptophyta</taxon>
        <taxon>Embryophyta</taxon>
        <taxon>Tracheophyta</taxon>
        <taxon>Spermatophyta</taxon>
        <taxon>Magnoliopsida</taxon>
        <taxon>eudicotyledons</taxon>
        <taxon>Gunneridae</taxon>
        <taxon>Pentapetalae</taxon>
        <taxon>asterids</taxon>
        <taxon>lamiids</taxon>
        <taxon>Lamiales</taxon>
        <taxon>Plantaginaceae</taxon>
        <taxon>Cheloneae</taxon>
        <taxon>Penstemon</taxon>
    </lineage>
</organism>